<evidence type="ECO:0000313" key="1">
    <source>
        <dbReference type="EMBL" id="KAI3698077.1"/>
    </source>
</evidence>
<dbReference type="Proteomes" id="UP001055879">
    <property type="component" value="Linkage Group LG10"/>
</dbReference>
<sequence>MDRNPKAKTSGTSGVQIITRSTQRTAQTSAVKIAKGKGEHKMLPTDVQIKLKGKQQAIPDYNSDSDFEEHHNDPVRHPVASTRNLKNKKLEKRVKQPRAVVGIRTRTSPMILHQTIDDLNNEQKVAINEMGLGEVPIGGIDLTTSDETDEGKELATIWKQQYLKGSPRPTDVMKKIQSSPDSGLLFKLNFIVLFLLYAEATVWENDDINTNEAPLKKWSMESLRKRQTDAIKGGGFHVAILRVTGHTLEQNHVNTNKEAPSPTNDENSDIDEKKEFIFDLNEKFSLLMRTKVDAQAIVMKAKQKFPLDSIFERYEDELAVLFNETAFRGSGKCKEASTSARCNLSPTHTNQGPNDDNMQVLCTPTKLNFDNTESLDELAPLSPYWYSQTTYGLIDAQIEQKSGCKIPTDEAKGNATCNEPSCEADPGSISAGTNLHIVPVTEADEQPVPISQCGPDIPIPSFNLGISPPKQREEHLSKKGKEAIRGDEAPIKPPRREPKLSEKMKSPYMKRQVLIGKTLTAEEKKFSSSATCGPCQEFSPTISWTCDHGHPCAGGISTSHFEAWSSYELVSSHKPPGENLAHDFAPEDAGCG</sequence>
<accession>A0ACB8ZJ83</accession>
<name>A0ACB8ZJ83_ARCLA</name>
<reference evidence="2" key="1">
    <citation type="journal article" date="2022" name="Mol. Ecol. Resour.">
        <title>The genomes of chicory, endive, great burdock and yacon provide insights into Asteraceae palaeo-polyploidization history and plant inulin production.</title>
        <authorList>
            <person name="Fan W."/>
            <person name="Wang S."/>
            <person name="Wang H."/>
            <person name="Wang A."/>
            <person name="Jiang F."/>
            <person name="Liu H."/>
            <person name="Zhao H."/>
            <person name="Xu D."/>
            <person name="Zhang Y."/>
        </authorList>
    </citation>
    <scope>NUCLEOTIDE SEQUENCE [LARGE SCALE GENOMIC DNA]</scope>
    <source>
        <strain evidence="2">cv. Niubang</strain>
    </source>
</reference>
<reference evidence="1 2" key="2">
    <citation type="journal article" date="2022" name="Mol. Ecol. Resour.">
        <title>The genomes of chicory, endive, great burdock and yacon provide insights into Asteraceae paleo-polyploidization history and plant inulin production.</title>
        <authorList>
            <person name="Fan W."/>
            <person name="Wang S."/>
            <person name="Wang H."/>
            <person name="Wang A."/>
            <person name="Jiang F."/>
            <person name="Liu H."/>
            <person name="Zhao H."/>
            <person name="Xu D."/>
            <person name="Zhang Y."/>
        </authorList>
    </citation>
    <scope>NUCLEOTIDE SEQUENCE [LARGE SCALE GENOMIC DNA]</scope>
    <source>
        <strain evidence="2">cv. Niubang</strain>
    </source>
</reference>
<keyword evidence="2" id="KW-1185">Reference proteome</keyword>
<gene>
    <name evidence="1" type="ORF">L6452_31189</name>
</gene>
<evidence type="ECO:0000313" key="2">
    <source>
        <dbReference type="Proteomes" id="UP001055879"/>
    </source>
</evidence>
<organism evidence="1 2">
    <name type="scientific">Arctium lappa</name>
    <name type="common">Greater burdock</name>
    <name type="synonym">Lappa major</name>
    <dbReference type="NCBI Taxonomy" id="4217"/>
    <lineage>
        <taxon>Eukaryota</taxon>
        <taxon>Viridiplantae</taxon>
        <taxon>Streptophyta</taxon>
        <taxon>Embryophyta</taxon>
        <taxon>Tracheophyta</taxon>
        <taxon>Spermatophyta</taxon>
        <taxon>Magnoliopsida</taxon>
        <taxon>eudicotyledons</taxon>
        <taxon>Gunneridae</taxon>
        <taxon>Pentapetalae</taxon>
        <taxon>asterids</taxon>
        <taxon>campanulids</taxon>
        <taxon>Asterales</taxon>
        <taxon>Asteraceae</taxon>
        <taxon>Carduoideae</taxon>
        <taxon>Cardueae</taxon>
        <taxon>Arctiinae</taxon>
        <taxon>Arctium</taxon>
    </lineage>
</organism>
<dbReference type="EMBL" id="CM042056">
    <property type="protein sequence ID" value="KAI3698077.1"/>
    <property type="molecule type" value="Genomic_DNA"/>
</dbReference>
<comment type="caution">
    <text evidence="1">The sequence shown here is derived from an EMBL/GenBank/DDBJ whole genome shotgun (WGS) entry which is preliminary data.</text>
</comment>
<proteinExistence type="predicted"/>
<protein>
    <submittedName>
        <fullName evidence="1">Uncharacterized protein</fullName>
    </submittedName>
</protein>